<dbReference type="EMBL" id="JAZHYP010000001">
    <property type="protein sequence ID" value="MEN3322129.1"/>
    <property type="molecule type" value="Genomic_DNA"/>
</dbReference>
<feature type="transmembrane region" description="Helical" evidence="1">
    <location>
        <begin position="69"/>
        <end position="87"/>
    </location>
</feature>
<keyword evidence="2" id="KW-0732">Signal</keyword>
<keyword evidence="1" id="KW-0472">Membrane</keyword>
<evidence type="ECO:0000256" key="1">
    <source>
        <dbReference type="SAM" id="Phobius"/>
    </source>
</evidence>
<protein>
    <submittedName>
        <fullName evidence="3">Uncharacterized protein</fullName>
    </submittedName>
</protein>
<evidence type="ECO:0000256" key="2">
    <source>
        <dbReference type="SAM" id="SignalP"/>
    </source>
</evidence>
<sequence length="98" mass="10424">MKKNNYKFIKIFIVIFALTFSSNIHAAQANWFGGGDFWKWISSIIHTHSLGCGHNGFGGISGGGSSDSVPLDGGLGVLLVGAAAFGVKKLRENINDKI</sequence>
<dbReference type="Proteomes" id="UP001416393">
    <property type="component" value="Unassembled WGS sequence"/>
</dbReference>
<keyword evidence="4" id="KW-1185">Reference proteome</keyword>
<accession>A0ABV0A794</accession>
<organism evidence="3 4">
    <name type="scientific">Mariniflexile soesokkakense</name>
    <dbReference type="NCBI Taxonomy" id="1343160"/>
    <lineage>
        <taxon>Bacteria</taxon>
        <taxon>Pseudomonadati</taxon>
        <taxon>Bacteroidota</taxon>
        <taxon>Flavobacteriia</taxon>
        <taxon>Flavobacteriales</taxon>
        <taxon>Flavobacteriaceae</taxon>
        <taxon>Mariniflexile</taxon>
    </lineage>
</organism>
<dbReference type="RefSeq" id="WP_346239670.1">
    <property type="nucleotide sequence ID" value="NZ_JAZHYP010000001.1"/>
</dbReference>
<feature type="signal peptide" evidence="2">
    <location>
        <begin position="1"/>
        <end position="26"/>
    </location>
</feature>
<feature type="chain" id="PRO_5047221729" evidence="2">
    <location>
        <begin position="27"/>
        <end position="98"/>
    </location>
</feature>
<dbReference type="InterPro" id="IPR058207">
    <property type="entry name" value="PID_CTERM"/>
</dbReference>
<keyword evidence="1" id="KW-0812">Transmembrane</keyword>
<evidence type="ECO:0000313" key="4">
    <source>
        <dbReference type="Proteomes" id="UP001416393"/>
    </source>
</evidence>
<gene>
    <name evidence="3" type="ORF">VP395_00180</name>
</gene>
<proteinExistence type="predicted"/>
<name>A0ABV0A794_9FLAO</name>
<dbReference type="NCBIfam" id="NF046080">
    <property type="entry name" value="PID_CTERM"/>
    <property type="match status" value="1"/>
</dbReference>
<comment type="caution">
    <text evidence="3">The sequence shown here is derived from an EMBL/GenBank/DDBJ whole genome shotgun (WGS) entry which is preliminary data.</text>
</comment>
<evidence type="ECO:0000313" key="3">
    <source>
        <dbReference type="EMBL" id="MEN3322129.1"/>
    </source>
</evidence>
<reference evidence="3 4" key="1">
    <citation type="submission" date="2024-01" db="EMBL/GenBank/DDBJ databases">
        <title>Mariniflexile litorale sp. nov., isolated from the shallow sediments of the Sea of Japan.</title>
        <authorList>
            <person name="Romanenko L."/>
            <person name="Bystritskaya E."/>
            <person name="Isaeva M."/>
        </authorList>
    </citation>
    <scope>NUCLEOTIDE SEQUENCE [LARGE SCALE GENOMIC DNA]</scope>
    <source>
        <strain evidence="3 4">KCTC 32427</strain>
    </source>
</reference>
<keyword evidence="1" id="KW-1133">Transmembrane helix</keyword>